<dbReference type="RefSeq" id="WP_189459905.1">
    <property type="nucleotide sequence ID" value="NZ_BMYO01000004.1"/>
</dbReference>
<keyword evidence="12 13" id="KW-0449">Lipoprotein</keyword>
<evidence type="ECO:0000256" key="3">
    <source>
        <dbReference type="ARBA" id="ARBA00011245"/>
    </source>
</evidence>
<evidence type="ECO:0000313" key="16">
    <source>
        <dbReference type="Proteomes" id="UP000604737"/>
    </source>
</evidence>
<dbReference type="PROSITE" id="PS51257">
    <property type="entry name" value="PROKAR_LIPOPROTEIN"/>
    <property type="match status" value="1"/>
</dbReference>
<dbReference type="CDD" id="cd16326">
    <property type="entry name" value="LolB"/>
    <property type="match status" value="1"/>
</dbReference>
<evidence type="ECO:0000256" key="14">
    <source>
        <dbReference type="SAM" id="SignalP"/>
    </source>
</evidence>
<keyword evidence="16" id="KW-1185">Reference proteome</keyword>
<evidence type="ECO:0000256" key="6">
    <source>
        <dbReference type="ARBA" id="ARBA00022729"/>
    </source>
</evidence>
<evidence type="ECO:0000256" key="4">
    <source>
        <dbReference type="ARBA" id="ARBA00016202"/>
    </source>
</evidence>
<evidence type="ECO:0000256" key="10">
    <source>
        <dbReference type="ARBA" id="ARBA00023186"/>
    </source>
</evidence>
<keyword evidence="11 13" id="KW-0998">Cell outer membrane</keyword>
<dbReference type="NCBIfam" id="TIGR00548">
    <property type="entry name" value="lolB"/>
    <property type="match status" value="1"/>
</dbReference>
<protein>
    <recommendedName>
        <fullName evidence="4 13">Outer-membrane lipoprotein LolB</fullName>
    </recommendedName>
</protein>
<dbReference type="InterPro" id="IPR004565">
    <property type="entry name" value="OM_lipoprot_LolB"/>
</dbReference>
<evidence type="ECO:0000256" key="5">
    <source>
        <dbReference type="ARBA" id="ARBA00022448"/>
    </source>
</evidence>
<dbReference type="Gene3D" id="2.50.20.10">
    <property type="entry name" value="Lipoprotein localisation LolA/LolB/LppX"/>
    <property type="match status" value="1"/>
</dbReference>
<keyword evidence="6 13" id="KW-0732">Signal</keyword>
<sequence length="180" mass="19273">MRRRFASALLGAALLAGCASVPPPPAAGDLVALGRVSIKRPQGNDYANFVWTWHAAESRLALNNPLGQTLAELTMTASGASYRDAEGRVLSAADADALLLDGLGWSVPVNGLVHWLKGEADPASPATVSDADGKRTIVQAGWRIELSEWLPRTAGQPLPRRLHLTRPDLDLRIAISEWQP</sequence>
<keyword evidence="9 13" id="KW-0564">Palmitate</keyword>
<evidence type="ECO:0000256" key="2">
    <source>
        <dbReference type="ARBA" id="ARBA00009696"/>
    </source>
</evidence>
<reference evidence="16" key="1">
    <citation type="journal article" date="2019" name="Int. J. Syst. Evol. Microbiol.">
        <title>The Global Catalogue of Microorganisms (GCM) 10K type strain sequencing project: providing services to taxonomists for standard genome sequencing and annotation.</title>
        <authorList>
            <consortium name="The Broad Institute Genomics Platform"/>
            <consortium name="The Broad Institute Genome Sequencing Center for Infectious Disease"/>
            <person name="Wu L."/>
            <person name="Ma J."/>
        </authorList>
    </citation>
    <scope>NUCLEOTIDE SEQUENCE [LARGE SCALE GENOMIC DNA]</scope>
    <source>
        <strain evidence="16">KCTC 23701</strain>
    </source>
</reference>
<comment type="similarity">
    <text evidence="2 13">Belongs to the LolB family.</text>
</comment>
<dbReference type="EMBL" id="BMYO01000004">
    <property type="protein sequence ID" value="GHD62020.1"/>
    <property type="molecule type" value="Genomic_DNA"/>
</dbReference>
<evidence type="ECO:0000256" key="12">
    <source>
        <dbReference type="ARBA" id="ARBA00023288"/>
    </source>
</evidence>
<evidence type="ECO:0000256" key="13">
    <source>
        <dbReference type="HAMAP-Rule" id="MF_00233"/>
    </source>
</evidence>
<dbReference type="InterPro" id="IPR029046">
    <property type="entry name" value="LolA/LolB/LppX"/>
</dbReference>
<dbReference type="Proteomes" id="UP000604737">
    <property type="component" value="Unassembled WGS sequence"/>
</dbReference>
<comment type="function">
    <text evidence="13">Plays a critical role in the incorporation of lipoproteins in the outer membrane after they are released by the LolA protein.</text>
</comment>
<keyword evidence="5 13" id="KW-0813">Transport</keyword>
<keyword evidence="7 13" id="KW-0653">Protein transport</keyword>
<accession>A0ABQ3H1S0</accession>
<evidence type="ECO:0000256" key="7">
    <source>
        <dbReference type="ARBA" id="ARBA00022927"/>
    </source>
</evidence>
<evidence type="ECO:0000256" key="11">
    <source>
        <dbReference type="ARBA" id="ARBA00023237"/>
    </source>
</evidence>
<feature type="chain" id="PRO_5046690756" description="Outer-membrane lipoprotein LolB" evidence="14">
    <location>
        <begin position="28"/>
        <end position="180"/>
    </location>
</feature>
<proteinExistence type="inferred from homology"/>
<organism evidence="15 16">
    <name type="scientific">Jeongeupia chitinilytica</name>
    <dbReference type="NCBI Taxonomy" id="1041641"/>
    <lineage>
        <taxon>Bacteria</taxon>
        <taxon>Pseudomonadati</taxon>
        <taxon>Pseudomonadota</taxon>
        <taxon>Betaproteobacteria</taxon>
        <taxon>Neisseriales</taxon>
        <taxon>Chitinibacteraceae</taxon>
        <taxon>Jeongeupia</taxon>
    </lineage>
</organism>
<evidence type="ECO:0000313" key="15">
    <source>
        <dbReference type="EMBL" id="GHD62020.1"/>
    </source>
</evidence>
<comment type="subcellular location">
    <subcellularLocation>
        <location evidence="1 13">Cell outer membrane</location>
        <topology evidence="1 13">Lipid-anchor</topology>
    </subcellularLocation>
</comment>
<evidence type="ECO:0000256" key="9">
    <source>
        <dbReference type="ARBA" id="ARBA00023139"/>
    </source>
</evidence>
<evidence type="ECO:0000256" key="8">
    <source>
        <dbReference type="ARBA" id="ARBA00023136"/>
    </source>
</evidence>
<keyword evidence="10 13" id="KW-0143">Chaperone</keyword>
<dbReference type="HAMAP" id="MF_00233">
    <property type="entry name" value="LolB"/>
    <property type="match status" value="1"/>
</dbReference>
<dbReference type="SUPFAM" id="SSF89392">
    <property type="entry name" value="Prokaryotic lipoproteins and lipoprotein localization factors"/>
    <property type="match status" value="1"/>
</dbReference>
<keyword evidence="8 13" id="KW-0472">Membrane</keyword>
<name>A0ABQ3H1S0_9NEIS</name>
<dbReference type="Pfam" id="PF03550">
    <property type="entry name" value="LolB"/>
    <property type="match status" value="1"/>
</dbReference>
<feature type="signal peptide" evidence="14">
    <location>
        <begin position="1"/>
        <end position="27"/>
    </location>
</feature>
<comment type="subunit">
    <text evidence="3 13">Monomer.</text>
</comment>
<comment type="caution">
    <text evidence="15">The sequence shown here is derived from an EMBL/GenBank/DDBJ whole genome shotgun (WGS) entry which is preliminary data.</text>
</comment>
<gene>
    <name evidence="13 15" type="primary">lolB</name>
    <name evidence="15" type="ORF">GCM10007350_17310</name>
</gene>
<evidence type="ECO:0000256" key="1">
    <source>
        <dbReference type="ARBA" id="ARBA00004459"/>
    </source>
</evidence>